<keyword evidence="1" id="KW-1133">Transmembrane helix</keyword>
<accession>A0AA36BK55</accession>
<keyword evidence="1" id="KW-0812">Transmembrane</keyword>
<dbReference type="EMBL" id="OX597831">
    <property type="protein sequence ID" value="CAI9735669.1"/>
    <property type="molecule type" value="Genomic_DNA"/>
</dbReference>
<evidence type="ECO:0000313" key="3">
    <source>
        <dbReference type="Proteomes" id="UP001162480"/>
    </source>
</evidence>
<organism evidence="2 3">
    <name type="scientific">Octopus vulgaris</name>
    <name type="common">Common octopus</name>
    <dbReference type="NCBI Taxonomy" id="6645"/>
    <lineage>
        <taxon>Eukaryota</taxon>
        <taxon>Metazoa</taxon>
        <taxon>Spiralia</taxon>
        <taxon>Lophotrochozoa</taxon>
        <taxon>Mollusca</taxon>
        <taxon>Cephalopoda</taxon>
        <taxon>Coleoidea</taxon>
        <taxon>Octopodiformes</taxon>
        <taxon>Octopoda</taxon>
        <taxon>Incirrata</taxon>
        <taxon>Octopodidae</taxon>
        <taxon>Octopus</taxon>
    </lineage>
</organism>
<evidence type="ECO:0000256" key="1">
    <source>
        <dbReference type="SAM" id="Phobius"/>
    </source>
</evidence>
<evidence type="ECO:0000313" key="2">
    <source>
        <dbReference type="EMBL" id="CAI9735669.1"/>
    </source>
</evidence>
<keyword evidence="3" id="KW-1185">Reference proteome</keyword>
<name>A0AA36BK55_OCTVU</name>
<protein>
    <submittedName>
        <fullName evidence="2">Uncharacterized protein</fullName>
    </submittedName>
</protein>
<dbReference type="Proteomes" id="UP001162480">
    <property type="component" value="Chromosome 18"/>
</dbReference>
<dbReference type="AlphaFoldDB" id="A0AA36BK55"/>
<feature type="transmembrane region" description="Helical" evidence="1">
    <location>
        <begin position="20"/>
        <end position="41"/>
    </location>
</feature>
<reference evidence="2" key="1">
    <citation type="submission" date="2023-08" db="EMBL/GenBank/DDBJ databases">
        <authorList>
            <person name="Alioto T."/>
            <person name="Alioto T."/>
            <person name="Gomez Garrido J."/>
        </authorList>
    </citation>
    <scope>NUCLEOTIDE SEQUENCE</scope>
</reference>
<proteinExistence type="predicted"/>
<keyword evidence="1" id="KW-0472">Membrane</keyword>
<gene>
    <name evidence="2" type="ORF">OCTVUL_1B010973</name>
</gene>
<sequence length="146" mass="16721">MFSSPGILLSSFLPISSLSFFFWSCFLHLDYLTLLYSSVVLHMHHKSITAQSSLLHTTPDSSLDLVLLSAHFCFRHSCTLQLHIQSSNLNIFITIIIIIKLVSRQNCYHDGQNAWWHFTHLYFLSSTSAEVHFSFHPFGVNKICTS</sequence>